<evidence type="ECO:0000256" key="1">
    <source>
        <dbReference type="ARBA" id="ARBA00006739"/>
    </source>
</evidence>
<dbReference type="AlphaFoldDB" id="A0A1F5TQ75"/>
<dbReference type="InterPro" id="IPR001173">
    <property type="entry name" value="Glyco_trans_2-like"/>
</dbReference>
<gene>
    <name evidence="6" type="ORF">A2531_03230</name>
</gene>
<accession>A0A1F5TQ75</accession>
<evidence type="ECO:0000313" key="6">
    <source>
        <dbReference type="EMBL" id="OGF41070.1"/>
    </source>
</evidence>
<dbReference type="CDD" id="cd04186">
    <property type="entry name" value="GT_2_like_c"/>
    <property type="match status" value="1"/>
</dbReference>
<dbReference type="Gene3D" id="3.90.550.10">
    <property type="entry name" value="Spore Coat Polysaccharide Biosynthesis Protein SpsA, Chain A"/>
    <property type="match status" value="1"/>
</dbReference>
<proteinExistence type="inferred from homology"/>
<name>A0A1F5TQ75_9BACT</name>
<dbReference type="PANTHER" id="PTHR43179">
    <property type="entry name" value="RHAMNOSYLTRANSFERASE WBBL"/>
    <property type="match status" value="1"/>
</dbReference>
<organism evidence="6 7">
    <name type="scientific">Candidatus Falkowbacteria bacterium RIFOXYD2_FULL_34_120</name>
    <dbReference type="NCBI Taxonomy" id="1798007"/>
    <lineage>
        <taxon>Bacteria</taxon>
        <taxon>Candidatus Falkowiibacteriota</taxon>
    </lineage>
</organism>
<feature type="transmembrane region" description="Helical" evidence="4">
    <location>
        <begin position="251"/>
        <end position="273"/>
    </location>
</feature>
<comment type="similarity">
    <text evidence="1">Belongs to the glycosyltransferase 2 family.</text>
</comment>
<comment type="caution">
    <text evidence="6">The sequence shown here is derived from an EMBL/GenBank/DDBJ whole genome shotgun (WGS) entry which is preliminary data.</text>
</comment>
<protein>
    <recommendedName>
        <fullName evidence="5">Glycosyltransferase 2-like domain-containing protein</fullName>
    </recommendedName>
</protein>
<keyword evidence="4" id="KW-0812">Transmembrane</keyword>
<keyword evidence="3" id="KW-0808">Transferase</keyword>
<evidence type="ECO:0000256" key="2">
    <source>
        <dbReference type="ARBA" id="ARBA00022676"/>
    </source>
</evidence>
<keyword evidence="2" id="KW-0328">Glycosyltransferase</keyword>
<evidence type="ECO:0000256" key="4">
    <source>
        <dbReference type="SAM" id="Phobius"/>
    </source>
</evidence>
<sequence length="354" mass="41621">MVGIIIINYKDYANRFLADCRDSLRTQSFQEEKVRFYIVDNASSKESRNSLKDNFQEAVILPRSDGNYAAANKLGVETALGDGCNYIVIANMDTVFDKNWLRELILAVDSDDRIGVVQSKMLLYPKIEEEKKHPKINSIGNVIHFLGFGFTSGYKEADREIGGLPEISGYASGCSFIIKKEVLERIGNYDEEYYMYHDDIEMSWRVKLAGYKIVLAPKSIMYHKYEFSRSVRMLYYMERNRNLIMFHYYRLPTLLLILPMMMVMEAGMILYSIPGKWFLTKMKAIGYFLRPVTWMKITRKRRKINALRRVTDREIIKNFASRIIFQEIENPVLKYIANPIMDLYWQMVKYIIVW</sequence>
<dbReference type="SUPFAM" id="SSF53448">
    <property type="entry name" value="Nucleotide-diphospho-sugar transferases"/>
    <property type="match status" value="1"/>
</dbReference>
<dbReference type="GO" id="GO:0016757">
    <property type="term" value="F:glycosyltransferase activity"/>
    <property type="evidence" value="ECO:0007669"/>
    <property type="project" value="UniProtKB-KW"/>
</dbReference>
<dbReference type="Proteomes" id="UP000177579">
    <property type="component" value="Unassembled WGS sequence"/>
</dbReference>
<evidence type="ECO:0000256" key="3">
    <source>
        <dbReference type="ARBA" id="ARBA00022679"/>
    </source>
</evidence>
<keyword evidence="4" id="KW-0472">Membrane</keyword>
<dbReference type="EMBL" id="MFGO01000014">
    <property type="protein sequence ID" value="OGF41070.1"/>
    <property type="molecule type" value="Genomic_DNA"/>
</dbReference>
<evidence type="ECO:0000313" key="7">
    <source>
        <dbReference type="Proteomes" id="UP000177579"/>
    </source>
</evidence>
<dbReference type="Pfam" id="PF00535">
    <property type="entry name" value="Glycos_transf_2"/>
    <property type="match status" value="1"/>
</dbReference>
<feature type="domain" description="Glycosyltransferase 2-like" evidence="5">
    <location>
        <begin position="4"/>
        <end position="186"/>
    </location>
</feature>
<dbReference type="PANTHER" id="PTHR43179:SF12">
    <property type="entry name" value="GALACTOFURANOSYLTRANSFERASE GLFT2"/>
    <property type="match status" value="1"/>
</dbReference>
<evidence type="ECO:0000259" key="5">
    <source>
        <dbReference type="Pfam" id="PF00535"/>
    </source>
</evidence>
<reference evidence="6 7" key="1">
    <citation type="journal article" date="2016" name="Nat. Commun.">
        <title>Thousands of microbial genomes shed light on interconnected biogeochemical processes in an aquifer system.</title>
        <authorList>
            <person name="Anantharaman K."/>
            <person name="Brown C.T."/>
            <person name="Hug L.A."/>
            <person name="Sharon I."/>
            <person name="Castelle C.J."/>
            <person name="Probst A.J."/>
            <person name="Thomas B.C."/>
            <person name="Singh A."/>
            <person name="Wilkins M.J."/>
            <person name="Karaoz U."/>
            <person name="Brodie E.L."/>
            <person name="Williams K.H."/>
            <person name="Hubbard S.S."/>
            <person name="Banfield J.F."/>
        </authorList>
    </citation>
    <scope>NUCLEOTIDE SEQUENCE [LARGE SCALE GENOMIC DNA]</scope>
</reference>
<keyword evidence="4" id="KW-1133">Transmembrane helix</keyword>
<dbReference type="InterPro" id="IPR029044">
    <property type="entry name" value="Nucleotide-diphossugar_trans"/>
</dbReference>